<evidence type="ECO:0000313" key="2">
    <source>
        <dbReference type="EMBL" id="KAG2468500.1"/>
    </source>
</evidence>
<dbReference type="GO" id="GO:0010737">
    <property type="term" value="P:protein kinase A signaling"/>
    <property type="evidence" value="ECO:0007669"/>
    <property type="project" value="TreeGrafter"/>
</dbReference>
<keyword evidence="3" id="KW-1185">Reference proteome</keyword>
<organism evidence="2 3">
    <name type="scientific">Polypterus senegalus</name>
    <name type="common">Senegal bichir</name>
    <dbReference type="NCBI Taxonomy" id="55291"/>
    <lineage>
        <taxon>Eukaryota</taxon>
        <taxon>Metazoa</taxon>
        <taxon>Chordata</taxon>
        <taxon>Craniata</taxon>
        <taxon>Vertebrata</taxon>
        <taxon>Euteleostomi</taxon>
        <taxon>Actinopterygii</taxon>
        <taxon>Polypteriformes</taxon>
        <taxon>Polypteridae</taxon>
        <taxon>Polypterus</taxon>
    </lineage>
</organism>
<comment type="caution">
    <text evidence="2">The sequence shown here is derived from an EMBL/GenBank/DDBJ whole genome shotgun (WGS) entry which is preliminary data.</text>
</comment>
<evidence type="ECO:0000313" key="3">
    <source>
        <dbReference type="Proteomes" id="UP000886611"/>
    </source>
</evidence>
<feature type="non-terminal residue" evidence="2">
    <location>
        <position position="554"/>
    </location>
</feature>
<dbReference type="Pfam" id="PF05794">
    <property type="entry name" value="Tcp11"/>
    <property type="match status" value="1"/>
</dbReference>
<reference evidence="2 3" key="1">
    <citation type="journal article" date="2021" name="Cell">
        <title>Tracing the genetic footprints of vertebrate landing in non-teleost ray-finned fishes.</title>
        <authorList>
            <person name="Bi X."/>
            <person name="Wang K."/>
            <person name="Yang L."/>
            <person name="Pan H."/>
            <person name="Jiang H."/>
            <person name="Wei Q."/>
            <person name="Fang M."/>
            <person name="Yu H."/>
            <person name="Zhu C."/>
            <person name="Cai Y."/>
            <person name="He Y."/>
            <person name="Gan X."/>
            <person name="Zeng H."/>
            <person name="Yu D."/>
            <person name="Zhu Y."/>
            <person name="Jiang H."/>
            <person name="Qiu Q."/>
            <person name="Yang H."/>
            <person name="Zhang Y.E."/>
            <person name="Wang W."/>
            <person name="Zhu M."/>
            <person name="He S."/>
            <person name="Zhang G."/>
        </authorList>
    </citation>
    <scope>NUCLEOTIDE SEQUENCE [LARGE SCALE GENOMIC DNA]</scope>
    <source>
        <strain evidence="2">Bchr_013</strain>
    </source>
</reference>
<dbReference type="GO" id="GO:0036126">
    <property type="term" value="C:sperm flagellum"/>
    <property type="evidence" value="ECO:0007669"/>
    <property type="project" value="TreeGrafter"/>
</dbReference>
<proteinExistence type="inferred from homology"/>
<dbReference type="PANTHER" id="PTHR12832">
    <property type="entry name" value="TESTIS-SPECIFIC PROTEIN PBS13 T-COMPLEX 11"/>
    <property type="match status" value="1"/>
</dbReference>
<sequence length="554" mass="61734">MSSTNYPSEAGASWAGRLPVLSASEVAEVLNILMRSEEPSSGDMEHTSPADYLFWPANLQDNTAYSTPDDMIDPNLQPGYSAADQMLTDNDVFWAGNNQHPARYAPDQVCWSMEQTAAVNDLFWPDDIVPNSGFEERVMEIMHRAFWDSLEAQLACNPPDYTNAIRLLQEVKETLLSLLLPAHTQLRCQINEVLDMDLIKQQAKHGALDLKRLSSYITATMASLCAPVRDEEIKRLKELTDIVSLLRETLRVLNLMKMDMVNFTIQAFRPTLLQNAVQYERAKFQEIIDKQPGALEHTTVWLKEALEDIRSQSNNGESLPKTISPMAVLNRAYLSLLKHNSKSQVYPETVRMDQSRMEEIKWRIEQAILMASVLLVTSNNCWGGIFLLPEFVSKLKQVIVALLQGSHLRSFDLQAALSAIGEQVVLQVNQTLCDQGKEAMNTQQASLLCGQISDIAKENNPVRTLIGTVGHAIEISVCSRIQSVLHTFLGSAAYKDGVPLPGGLSPVSTELAEIGRSLGQLVQYNRLVFGPYYSAILREILIPQSEVDSAEGSR</sequence>
<feature type="non-terminal residue" evidence="2">
    <location>
        <position position="1"/>
    </location>
</feature>
<dbReference type="PANTHER" id="PTHR12832:SF14">
    <property type="entry name" value="T-COMPLEX PROTEIN 11 HOMOLOG"/>
    <property type="match status" value="1"/>
</dbReference>
<dbReference type="InterPro" id="IPR008862">
    <property type="entry name" value="Tcp11"/>
</dbReference>
<gene>
    <name evidence="2" type="primary">Tcp11l1_1</name>
    <name evidence="2" type="ORF">GTO96_0015376</name>
</gene>
<dbReference type="GO" id="GO:1902490">
    <property type="term" value="P:regulation of sperm capacitation"/>
    <property type="evidence" value="ECO:0007669"/>
    <property type="project" value="TreeGrafter"/>
</dbReference>
<protein>
    <submittedName>
        <fullName evidence="2">T11L1 protein</fullName>
    </submittedName>
</protein>
<name>A0A8X7XG77_POLSE</name>
<dbReference type="EMBL" id="JAATIS010000485">
    <property type="protein sequence ID" value="KAG2468500.1"/>
    <property type="molecule type" value="Genomic_DNA"/>
</dbReference>
<dbReference type="AlphaFoldDB" id="A0A8X7XG77"/>
<evidence type="ECO:0000256" key="1">
    <source>
        <dbReference type="ARBA" id="ARBA00010954"/>
    </source>
</evidence>
<comment type="similarity">
    <text evidence="1">Belongs to the TCP11 family.</text>
</comment>
<accession>A0A8X7XG77</accession>
<dbReference type="Proteomes" id="UP000886611">
    <property type="component" value="Unassembled WGS sequence"/>
</dbReference>
<dbReference type="GO" id="GO:0001669">
    <property type="term" value="C:acrosomal vesicle"/>
    <property type="evidence" value="ECO:0007669"/>
    <property type="project" value="TreeGrafter"/>
</dbReference>